<geneLocation type="plasmid" evidence="1 2">
    <name>p2</name>
</geneLocation>
<proteinExistence type="predicted"/>
<dbReference type="Proteomes" id="UP000593663">
    <property type="component" value="Plasmid p2"/>
</dbReference>
<protein>
    <submittedName>
        <fullName evidence="1">BrnT family toxin</fullName>
    </submittedName>
</protein>
<reference evidence="2" key="1">
    <citation type="submission" date="2020-08" db="EMBL/GenBank/DDBJ databases">
        <title>Complete genome sequence of Sphingobium barthaii strain KK22, a high-molecular-weight polycyclic aromatic hydrocarbon-degrading soil bacterium.</title>
        <authorList>
            <person name="Mori J.F."/>
            <person name="Kanaly R.A."/>
        </authorList>
    </citation>
    <scope>NUCLEOTIDE SEQUENCE [LARGE SCALE GENOMIC DNA]</scope>
    <source>
        <strain evidence="2">KK22</strain>
        <plasmid evidence="2">p2</plasmid>
    </source>
</reference>
<sequence>MEVESDPAKDATNIAKHGVSLQAAERFDWDTALVVEDDRFDYGEMRFYAVGYIGDRLHTLIYADGSHEDAVRAISLWPSTRAEVKRYEA</sequence>
<dbReference type="Pfam" id="PF04365">
    <property type="entry name" value="BrnT_toxin"/>
    <property type="match status" value="1"/>
</dbReference>
<evidence type="ECO:0000313" key="2">
    <source>
        <dbReference type="Proteomes" id="UP000593663"/>
    </source>
</evidence>
<dbReference type="InterPro" id="IPR038573">
    <property type="entry name" value="BrnT_sf"/>
</dbReference>
<dbReference type="AlphaFoldDB" id="A0A7M2GR73"/>
<accession>A0A7M2GR73</accession>
<dbReference type="KEGG" id="sbar:H5V43_23400"/>
<dbReference type="EMBL" id="CP060038">
    <property type="protein sequence ID" value="QOT74667.1"/>
    <property type="molecule type" value="Genomic_DNA"/>
</dbReference>
<keyword evidence="1" id="KW-0614">Plasmid</keyword>
<evidence type="ECO:0000313" key="1">
    <source>
        <dbReference type="EMBL" id="QOT74667.1"/>
    </source>
</evidence>
<dbReference type="Gene3D" id="3.10.450.530">
    <property type="entry name" value="Ribonuclease toxin, BrnT, of type II toxin-antitoxin system"/>
    <property type="match status" value="1"/>
</dbReference>
<name>A0A7M2GR73_SPHSA</name>
<dbReference type="InterPro" id="IPR007460">
    <property type="entry name" value="BrnT_toxin"/>
</dbReference>
<organism evidence="1 2">
    <name type="scientific">Sphingobium fuliginis (strain ATCC 27551)</name>
    <dbReference type="NCBI Taxonomy" id="336203"/>
    <lineage>
        <taxon>Bacteria</taxon>
        <taxon>Pseudomonadati</taxon>
        <taxon>Pseudomonadota</taxon>
        <taxon>Alphaproteobacteria</taxon>
        <taxon>Sphingomonadales</taxon>
        <taxon>Sphingomonadaceae</taxon>
        <taxon>Sphingobium</taxon>
    </lineage>
</organism>
<gene>
    <name evidence="1" type="ORF">H5V43_23400</name>
</gene>